<dbReference type="Proteomes" id="UP001198200">
    <property type="component" value="Unassembled WGS sequence"/>
</dbReference>
<protein>
    <submittedName>
        <fullName evidence="1">Uncharacterized protein</fullName>
    </submittedName>
</protein>
<organism evidence="1 2">
    <name type="scientific">Anthropogastromicrobium aceti</name>
    <dbReference type="NCBI Taxonomy" id="2981768"/>
    <lineage>
        <taxon>Bacteria</taxon>
        <taxon>Bacillati</taxon>
        <taxon>Bacillota</taxon>
        <taxon>Clostridia</taxon>
        <taxon>Lachnospirales</taxon>
        <taxon>Lachnospiraceae</taxon>
        <taxon>Anthropogastromicrobium</taxon>
    </lineage>
</organism>
<reference evidence="1 2" key="1">
    <citation type="submission" date="2021-10" db="EMBL/GenBank/DDBJ databases">
        <title>Anaerobic single-cell dispensing facilitates the cultivation of human gut bacteria.</title>
        <authorList>
            <person name="Afrizal A."/>
        </authorList>
    </citation>
    <scope>NUCLEOTIDE SEQUENCE [LARGE SCALE GENOMIC DNA]</scope>
    <source>
        <strain evidence="1 2">CLA-AA-H224</strain>
    </source>
</reference>
<proteinExistence type="predicted"/>
<comment type="caution">
    <text evidence="1">The sequence shown here is derived from an EMBL/GenBank/DDBJ whole genome shotgun (WGS) entry which is preliminary data.</text>
</comment>
<evidence type="ECO:0000313" key="1">
    <source>
        <dbReference type="EMBL" id="MCC2221417.1"/>
    </source>
</evidence>
<evidence type="ECO:0000313" key="2">
    <source>
        <dbReference type="Proteomes" id="UP001198200"/>
    </source>
</evidence>
<accession>A0AAE3E535</accession>
<sequence length="75" mass="8796">MRKELFHMERDVLNIGDSVTIIEGQLPFSYYYTIVPALAMSKNYKNAERIKSREGKVVSKERKGSTFEIYVEFEN</sequence>
<dbReference type="RefSeq" id="WP_118612086.1">
    <property type="nucleotide sequence ID" value="NZ_JAJEQN010000014.1"/>
</dbReference>
<keyword evidence="2" id="KW-1185">Reference proteome</keyword>
<name>A0AAE3E535_9FIRM</name>
<dbReference type="EMBL" id="JAJEQN010000014">
    <property type="protein sequence ID" value="MCC2221417.1"/>
    <property type="molecule type" value="Genomic_DNA"/>
</dbReference>
<dbReference type="AlphaFoldDB" id="A0AAE3E535"/>
<gene>
    <name evidence="1" type="ORF">LKD48_07165</name>
</gene>